<reference evidence="2" key="1">
    <citation type="submission" date="2022-05" db="EMBL/GenBank/DDBJ databases">
        <title>The Musa troglodytarum L. genome provides insights into the mechanism of non-climacteric behaviour and enrichment of carotenoids.</title>
        <authorList>
            <person name="Wang J."/>
        </authorList>
    </citation>
    <scope>NUCLEOTIDE SEQUENCE</scope>
    <source>
        <tissue evidence="2">Leaf</tissue>
    </source>
</reference>
<evidence type="ECO:0000313" key="3">
    <source>
        <dbReference type="Proteomes" id="UP001055439"/>
    </source>
</evidence>
<proteinExistence type="predicted"/>
<feature type="non-terminal residue" evidence="2">
    <location>
        <position position="1"/>
    </location>
</feature>
<organism evidence="2 3">
    <name type="scientific">Musa troglodytarum</name>
    <name type="common">fe'i banana</name>
    <dbReference type="NCBI Taxonomy" id="320322"/>
    <lineage>
        <taxon>Eukaryota</taxon>
        <taxon>Viridiplantae</taxon>
        <taxon>Streptophyta</taxon>
        <taxon>Embryophyta</taxon>
        <taxon>Tracheophyta</taxon>
        <taxon>Spermatophyta</taxon>
        <taxon>Magnoliopsida</taxon>
        <taxon>Liliopsida</taxon>
        <taxon>Zingiberales</taxon>
        <taxon>Musaceae</taxon>
        <taxon>Musa</taxon>
    </lineage>
</organism>
<dbReference type="AlphaFoldDB" id="A0A9E7FEV7"/>
<keyword evidence="3" id="KW-1185">Reference proteome</keyword>
<protein>
    <submittedName>
        <fullName evidence="2">Uncharacterized protein</fullName>
    </submittedName>
</protein>
<feature type="region of interest" description="Disordered" evidence="1">
    <location>
        <begin position="35"/>
        <end position="75"/>
    </location>
</feature>
<evidence type="ECO:0000313" key="2">
    <source>
        <dbReference type="EMBL" id="URD95365.1"/>
    </source>
</evidence>
<dbReference type="EMBL" id="CP097506">
    <property type="protein sequence ID" value="URD95365.1"/>
    <property type="molecule type" value="Genomic_DNA"/>
</dbReference>
<feature type="compositionally biased region" description="Acidic residues" evidence="1">
    <location>
        <begin position="57"/>
        <end position="69"/>
    </location>
</feature>
<gene>
    <name evidence="2" type="ORF">MUK42_33942</name>
</gene>
<evidence type="ECO:0000256" key="1">
    <source>
        <dbReference type="SAM" id="MobiDB-lite"/>
    </source>
</evidence>
<accession>A0A9E7FEV7</accession>
<name>A0A9E7FEV7_9LILI</name>
<dbReference type="Proteomes" id="UP001055439">
    <property type="component" value="Chromosome 4"/>
</dbReference>
<feature type="compositionally biased region" description="Gly residues" evidence="1">
    <location>
        <begin position="35"/>
        <end position="44"/>
    </location>
</feature>
<sequence>SLFCWFDKEKRMIPIALLEGVTRWGFRGPPNLYGGGRGGGGGNGLARPSGAANPELSAEDTEGGEEVMGLDEITR</sequence>